<dbReference type="CDD" id="cd07814">
    <property type="entry name" value="SRPBCC_CalC_Aha1-like"/>
    <property type="match status" value="1"/>
</dbReference>
<evidence type="ECO:0000313" key="4">
    <source>
        <dbReference type="Proteomes" id="UP000033109"/>
    </source>
</evidence>
<dbReference type="KEGG" id="pko:PKOR_14250"/>
<dbReference type="RefSeq" id="WP_046311599.1">
    <property type="nucleotide sequence ID" value="NZ_CBCSCY010000017.1"/>
</dbReference>
<dbReference type="Proteomes" id="UP000033109">
    <property type="component" value="Chromosome"/>
</dbReference>
<evidence type="ECO:0000259" key="2">
    <source>
        <dbReference type="Pfam" id="PF08327"/>
    </source>
</evidence>
<dbReference type="InterPro" id="IPR023393">
    <property type="entry name" value="START-like_dom_sf"/>
</dbReference>
<feature type="domain" description="Activator of Hsp90 ATPase homologue 1/2-like C-terminal" evidence="2">
    <location>
        <begin position="30"/>
        <end position="162"/>
    </location>
</feature>
<reference evidence="3 4" key="1">
    <citation type="journal article" date="2015" name="Sci. Rep.">
        <title>Unraveling adaptation of Pontibacter korlensis to radiation and infertility in desert through complete genome and comparative transcriptomic analysis.</title>
        <authorList>
            <person name="Dai J."/>
            <person name="Dai W."/>
            <person name="Qiu C."/>
            <person name="Yang Z."/>
            <person name="Zhang Y."/>
            <person name="Zhou M."/>
            <person name="Zhang L."/>
            <person name="Fang C."/>
            <person name="Gao Q."/>
            <person name="Yang Q."/>
            <person name="Li X."/>
            <person name="Wang Z."/>
            <person name="Wang Z."/>
            <person name="Jia Z."/>
            <person name="Chen X."/>
        </authorList>
    </citation>
    <scope>NUCLEOTIDE SEQUENCE [LARGE SCALE GENOMIC DNA]</scope>
    <source>
        <strain evidence="3 4">X14-1T</strain>
    </source>
</reference>
<gene>
    <name evidence="3" type="ORF">PKOR_14250</name>
</gene>
<dbReference type="PATRIC" id="fig|400092.3.peg.3107"/>
<evidence type="ECO:0000256" key="1">
    <source>
        <dbReference type="ARBA" id="ARBA00006817"/>
    </source>
</evidence>
<accession>A0A0E3ZEZ8</accession>
<proteinExistence type="inferred from homology"/>
<dbReference type="HOGENOM" id="CLU_108923_6_0_10"/>
<evidence type="ECO:0000313" key="3">
    <source>
        <dbReference type="EMBL" id="AKD04043.1"/>
    </source>
</evidence>
<dbReference type="EMBL" id="CP009621">
    <property type="protein sequence ID" value="AKD04043.1"/>
    <property type="molecule type" value="Genomic_DNA"/>
</dbReference>
<dbReference type="Gene3D" id="3.30.530.20">
    <property type="match status" value="1"/>
</dbReference>
<name>A0A0E3ZEZ8_9BACT</name>
<organism evidence="3 4">
    <name type="scientific">Pontibacter korlensis</name>
    <dbReference type="NCBI Taxonomy" id="400092"/>
    <lineage>
        <taxon>Bacteria</taxon>
        <taxon>Pseudomonadati</taxon>
        <taxon>Bacteroidota</taxon>
        <taxon>Cytophagia</taxon>
        <taxon>Cytophagales</taxon>
        <taxon>Hymenobacteraceae</taxon>
        <taxon>Pontibacter</taxon>
    </lineage>
</organism>
<comment type="similarity">
    <text evidence="1">Belongs to the AHA1 family.</text>
</comment>
<dbReference type="InterPro" id="IPR013538">
    <property type="entry name" value="ASHA1/2-like_C"/>
</dbReference>
<protein>
    <submittedName>
        <fullName evidence="3">ATPase</fullName>
    </submittedName>
</protein>
<dbReference type="Pfam" id="PF08327">
    <property type="entry name" value="AHSA1"/>
    <property type="match status" value="1"/>
</dbReference>
<dbReference type="STRING" id="400092.PKOR_14250"/>
<sequence>MKKDLEFEFSVNKENNTITVKREFAAELPLVWDAYTKSEILDQWWAPKPWKARTKTMDFREGGYWHYAMVGPEGEEHWALANYKTIDPKKRFTALDGFADAEGVVNTQLPQSKWEVSFTPEEEVTLVENLIIFDDLAQLEATIQMGFKEGLTSAMENLDTLLVAQKQEA</sequence>
<dbReference type="SUPFAM" id="SSF55961">
    <property type="entry name" value="Bet v1-like"/>
    <property type="match status" value="1"/>
</dbReference>
<dbReference type="OrthoDB" id="9795306at2"/>
<dbReference type="AlphaFoldDB" id="A0A0E3ZEZ8"/>
<keyword evidence="4" id="KW-1185">Reference proteome</keyword>